<dbReference type="AlphaFoldDB" id="A0AAV7RT22"/>
<gene>
    <name evidence="1" type="ORF">NDU88_008671</name>
</gene>
<evidence type="ECO:0000313" key="1">
    <source>
        <dbReference type="EMBL" id="KAJ1155946.1"/>
    </source>
</evidence>
<comment type="caution">
    <text evidence="1">The sequence shown here is derived from an EMBL/GenBank/DDBJ whole genome shotgun (WGS) entry which is preliminary data.</text>
</comment>
<protein>
    <submittedName>
        <fullName evidence="1">Uncharacterized protein</fullName>
    </submittedName>
</protein>
<keyword evidence="2" id="KW-1185">Reference proteome</keyword>
<proteinExistence type="predicted"/>
<sequence length="135" mass="14670">MAERLSFGLANLQEAVTETTQSTSFTRAPVGSTDPTPLPVSLFIPSRALTRCRAHLGGNRRSVPVTPLTELAHVALPWRTINALPHTTLQLGFVKLLLRLVLACRVLIPEPNALALRTAFPLLTPLGTFYKKGCC</sequence>
<name>A0AAV7RT22_PLEWA</name>
<dbReference type="EMBL" id="JANPWB010000009">
    <property type="protein sequence ID" value="KAJ1155946.1"/>
    <property type="molecule type" value="Genomic_DNA"/>
</dbReference>
<reference evidence="1" key="1">
    <citation type="journal article" date="2022" name="bioRxiv">
        <title>Sequencing and chromosome-scale assembly of the giantPleurodeles waltlgenome.</title>
        <authorList>
            <person name="Brown T."/>
            <person name="Elewa A."/>
            <person name="Iarovenko S."/>
            <person name="Subramanian E."/>
            <person name="Araus A.J."/>
            <person name="Petzold A."/>
            <person name="Susuki M."/>
            <person name="Suzuki K.-i.T."/>
            <person name="Hayashi T."/>
            <person name="Toyoda A."/>
            <person name="Oliveira C."/>
            <person name="Osipova E."/>
            <person name="Leigh N.D."/>
            <person name="Simon A."/>
            <person name="Yun M.H."/>
        </authorList>
    </citation>
    <scope>NUCLEOTIDE SEQUENCE</scope>
    <source>
        <strain evidence="1">20211129_DDA</strain>
        <tissue evidence="1">Liver</tissue>
    </source>
</reference>
<organism evidence="1 2">
    <name type="scientific">Pleurodeles waltl</name>
    <name type="common">Iberian ribbed newt</name>
    <dbReference type="NCBI Taxonomy" id="8319"/>
    <lineage>
        <taxon>Eukaryota</taxon>
        <taxon>Metazoa</taxon>
        <taxon>Chordata</taxon>
        <taxon>Craniata</taxon>
        <taxon>Vertebrata</taxon>
        <taxon>Euteleostomi</taxon>
        <taxon>Amphibia</taxon>
        <taxon>Batrachia</taxon>
        <taxon>Caudata</taxon>
        <taxon>Salamandroidea</taxon>
        <taxon>Salamandridae</taxon>
        <taxon>Pleurodelinae</taxon>
        <taxon>Pleurodeles</taxon>
    </lineage>
</organism>
<accession>A0AAV7RT22</accession>
<evidence type="ECO:0000313" key="2">
    <source>
        <dbReference type="Proteomes" id="UP001066276"/>
    </source>
</evidence>
<dbReference type="Proteomes" id="UP001066276">
    <property type="component" value="Chromosome 5"/>
</dbReference>